<dbReference type="GeneID" id="92182041"/>
<evidence type="ECO:0000313" key="6">
    <source>
        <dbReference type="Proteomes" id="UP001388673"/>
    </source>
</evidence>
<evidence type="ECO:0008006" key="7">
    <source>
        <dbReference type="Google" id="ProtNLM"/>
    </source>
</evidence>
<keyword evidence="2" id="KW-0677">Repeat</keyword>
<feature type="compositionally biased region" description="Polar residues" evidence="4">
    <location>
        <begin position="57"/>
        <end position="72"/>
    </location>
</feature>
<keyword evidence="1 3" id="KW-0853">WD repeat</keyword>
<feature type="repeat" description="WD" evidence="3">
    <location>
        <begin position="301"/>
        <end position="336"/>
    </location>
</feature>
<evidence type="ECO:0000256" key="1">
    <source>
        <dbReference type="ARBA" id="ARBA00022574"/>
    </source>
</evidence>
<dbReference type="PANTHER" id="PTHR16017:SF0">
    <property type="entry name" value="WD REPEAT-CONTAINING PROTEIN 70"/>
    <property type="match status" value="1"/>
</dbReference>
<feature type="region of interest" description="Disordered" evidence="4">
    <location>
        <begin position="524"/>
        <end position="552"/>
    </location>
</feature>
<feature type="repeat" description="WD" evidence="3">
    <location>
        <begin position="251"/>
        <end position="293"/>
    </location>
</feature>
<dbReference type="PANTHER" id="PTHR16017">
    <property type="entry name" value="GASTRULATION DEFECTIVE PROTEIN 1-RELATED"/>
    <property type="match status" value="1"/>
</dbReference>
<dbReference type="SUPFAM" id="SSF50978">
    <property type="entry name" value="WD40 repeat-like"/>
    <property type="match status" value="1"/>
</dbReference>
<dbReference type="EMBL" id="JBCAWK010000009">
    <property type="protein sequence ID" value="KAK8849450.1"/>
    <property type="molecule type" value="Genomic_DNA"/>
</dbReference>
<evidence type="ECO:0000256" key="2">
    <source>
        <dbReference type="ARBA" id="ARBA00022737"/>
    </source>
</evidence>
<evidence type="ECO:0000256" key="3">
    <source>
        <dbReference type="PROSITE-ProRule" id="PRU00221"/>
    </source>
</evidence>
<dbReference type="Gene3D" id="2.130.10.10">
    <property type="entry name" value="YVTN repeat-like/Quinoprotein amine dehydrogenase"/>
    <property type="match status" value="2"/>
</dbReference>
<comment type="caution">
    <text evidence="5">The sequence shown here is derived from an EMBL/GenBank/DDBJ whole genome shotgun (WGS) entry which is preliminary data.</text>
</comment>
<protein>
    <recommendedName>
        <fullName evidence="7">Transcription factor</fullName>
    </recommendedName>
</protein>
<feature type="repeat" description="WD" evidence="3">
    <location>
        <begin position="348"/>
        <end position="389"/>
    </location>
</feature>
<evidence type="ECO:0000256" key="4">
    <source>
        <dbReference type="SAM" id="MobiDB-lite"/>
    </source>
</evidence>
<dbReference type="PROSITE" id="PS00678">
    <property type="entry name" value="WD_REPEATS_1"/>
    <property type="match status" value="1"/>
</dbReference>
<gene>
    <name evidence="5" type="ORF">IAR55_004783</name>
</gene>
<dbReference type="AlphaFoldDB" id="A0AAW0YWP4"/>
<dbReference type="KEGG" id="kne:92182041"/>
<dbReference type="RefSeq" id="XP_066801338.1">
    <property type="nucleotide sequence ID" value="XM_066947879.1"/>
</dbReference>
<dbReference type="Pfam" id="PF00400">
    <property type="entry name" value="WD40"/>
    <property type="match status" value="4"/>
</dbReference>
<dbReference type="InterPro" id="IPR020472">
    <property type="entry name" value="WD40_PAC1"/>
</dbReference>
<evidence type="ECO:0000313" key="5">
    <source>
        <dbReference type="EMBL" id="KAK8849450.1"/>
    </source>
</evidence>
<dbReference type="InterPro" id="IPR036322">
    <property type="entry name" value="WD40_repeat_dom_sf"/>
</dbReference>
<feature type="compositionally biased region" description="Acidic residues" evidence="4">
    <location>
        <begin position="119"/>
        <end position="139"/>
    </location>
</feature>
<feature type="compositionally biased region" description="Low complexity" evidence="4">
    <location>
        <begin position="38"/>
        <end position="49"/>
    </location>
</feature>
<feature type="repeat" description="WD" evidence="3">
    <location>
        <begin position="150"/>
        <end position="182"/>
    </location>
</feature>
<sequence>MEGWDLPMSFGKKAKAGPTNLKSKVDNTKRAASPPPRSASIPAPAPATTRADEGSSKPGTSKSVLTDDTVTETNEKNGGDDDDDDEVGPMPPPSTLTNAIGDTNGNGNGNGTKRKADGDADGGSDDDDEDDEYDDEEEVDRMPITHEIVLKDHTKVVSALAVDPSGARVATGSHDYDTKLWDFGGMDSRLRPFRSFEANGNYYVHDLSYSPDGQQLLVLSGTLVPKVFNRDGEEGVEYNKGDVYLRDMKNTNGHTAEINGGSWHPTDKGLFLTCSNDSTLRIWDAENKRKQKQVIVVKSKERGARTRVTACAWSHDGKMVAGACYDGTVHVWNTSSNFARPNYSCETAHAKGTETTSVAFSRDGKRLATRGGDNTVKLWDVRSTRKPIAVASNLDNLYPETNLIFSPDDKSILTGTAAPKGQKGALVFLNSTDLKEERRIAIGEGSVVRVAWHSRINQIFATLSTGVVHVLYSPHSSIHGALLPLAKMPRTAPRDPSFSTADVKPVIYTPDALPMFQDQKYGESLHQKEKKAKKMKPMEPMTGAGRGGRLGQSETQGFVQTLFPDTLNFEDPREALLKYAEKKDQE</sequence>
<feature type="region of interest" description="Disordered" evidence="4">
    <location>
        <begin position="1"/>
        <end position="142"/>
    </location>
</feature>
<reference evidence="5 6" key="1">
    <citation type="journal article" date="2024" name="bioRxiv">
        <title>Comparative genomics of Cryptococcus and Kwoniella reveals pathogenesis evolution and contrasting karyotype dynamics via intercentromeric recombination or chromosome fusion.</title>
        <authorList>
            <person name="Coelho M.A."/>
            <person name="David-Palma M."/>
            <person name="Shea T."/>
            <person name="Bowers K."/>
            <person name="McGinley-Smith S."/>
            <person name="Mohammad A.W."/>
            <person name="Gnirke A."/>
            <person name="Yurkov A.M."/>
            <person name="Nowrousian M."/>
            <person name="Sun S."/>
            <person name="Cuomo C.A."/>
            <person name="Heitman J."/>
        </authorList>
    </citation>
    <scope>NUCLEOTIDE SEQUENCE [LARGE SCALE GENOMIC DNA]</scope>
    <source>
        <strain evidence="5 6">CBS 13917</strain>
    </source>
</reference>
<dbReference type="PROSITE" id="PS50082">
    <property type="entry name" value="WD_REPEATS_2"/>
    <property type="match status" value="4"/>
</dbReference>
<dbReference type="GO" id="GO:0035861">
    <property type="term" value="C:site of double-strand break"/>
    <property type="evidence" value="ECO:0007669"/>
    <property type="project" value="TreeGrafter"/>
</dbReference>
<dbReference type="PROSITE" id="PS50294">
    <property type="entry name" value="WD_REPEATS_REGION"/>
    <property type="match status" value="3"/>
</dbReference>
<dbReference type="InterPro" id="IPR015943">
    <property type="entry name" value="WD40/YVTN_repeat-like_dom_sf"/>
</dbReference>
<accession>A0AAW0YWP4</accession>
<name>A0AAW0YWP4_9TREE</name>
<dbReference type="Proteomes" id="UP001388673">
    <property type="component" value="Unassembled WGS sequence"/>
</dbReference>
<dbReference type="InterPro" id="IPR051858">
    <property type="entry name" value="WD_repeat_GAD-1"/>
</dbReference>
<dbReference type="PRINTS" id="PR00320">
    <property type="entry name" value="GPROTEINBRPT"/>
</dbReference>
<proteinExistence type="predicted"/>
<dbReference type="GO" id="GO:0005634">
    <property type="term" value="C:nucleus"/>
    <property type="evidence" value="ECO:0007669"/>
    <property type="project" value="TreeGrafter"/>
</dbReference>
<dbReference type="SMART" id="SM00320">
    <property type="entry name" value="WD40"/>
    <property type="match status" value="5"/>
</dbReference>
<dbReference type="InterPro" id="IPR019775">
    <property type="entry name" value="WD40_repeat_CS"/>
</dbReference>
<organism evidence="5 6">
    <name type="scientific">Kwoniella newhampshirensis</name>
    <dbReference type="NCBI Taxonomy" id="1651941"/>
    <lineage>
        <taxon>Eukaryota</taxon>
        <taxon>Fungi</taxon>
        <taxon>Dikarya</taxon>
        <taxon>Basidiomycota</taxon>
        <taxon>Agaricomycotina</taxon>
        <taxon>Tremellomycetes</taxon>
        <taxon>Tremellales</taxon>
        <taxon>Cryptococcaceae</taxon>
        <taxon>Kwoniella</taxon>
    </lineage>
</organism>
<dbReference type="InterPro" id="IPR001680">
    <property type="entry name" value="WD40_rpt"/>
</dbReference>
<keyword evidence="6" id="KW-1185">Reference proteome</keyword>
<dbReference type="FunFam" id="2.130.10.10:FF:000245">
    <property type="entry name" value="WD repeat-containing protein 70"/>
    <property type="match status" value="1"/>
</dbReference>